<dbReference type="Proteomes" id="UP000199113">
    <property type="component" value="Unassembled WGS sequence"/>
</dbReference>
<dbReference type="EMBL" id="FOKC01000020">
    <property type="protein sequence ID" value="SFB49207.1"/>
    <property type="molecule type" value="Genomic_DNA"/>
</dbReference>
<name>A0A1I1BGD4_9ACTN</name>
<evidence type="ECO:0000313" key="3">
    <source>
        <dbReference type="Proteomes" id="UP000199113"/>
    </source>
</evidence>
<reference evidence="2" key="1">
    <citation type="submission" date="2016-10" db="EMBL/GenBank/DDBJ databases">
        <authorList>
            <person name="de Groot N.N."/>
        </authorList>
    </citation>
    <scope>NUCLEOTIDE SEQUENCE [LARGE SCALE GENOMIC DNA]</scope>
    <source>
        <strain evidence="2">CGMCC 1.10697</strain>
    </source>
</reference>
<evidence type="ECO:0000256" key="1">
    <source>
        <dbReference type="SAM" id="MobiDB-lite"/>
    </source>
</evidence>
<dbReference type="AlphaFoldDB" id="A0A1I1BGD4"/>
<evidence type="ECO:0000313" key="2">
    <source>
        <dbReference type="EMBL" id="SFB49207.1"/>
    </source>
</evidence>
<gene>
    <name evidence="2" type="ORF">SAMN05192575_12010</name>
</gene>
<dbReference type="STRING" id="748909.SAMN05192575_12010"/>
<accession>A0A1I1BGD4</accession>
<organism evidence="2 3">
    <name type="scientific">Nocardioides alpinus</name>
    <dbReference type="NCBI Taxonomy" id="748909"/>
    <lineage>
        <taxon>Bacteria</taxon>
        <taxon>Bacillati</taxon>
        <taxon>Actinomycetota</taxon>
        <taxon>Actinomycetes</taxon>
        <taxon>Propionibacteriales</taxon>
        <taxon>Nocardioidaceae</taxon>
        <taxon>Nocardioides</taxon>
    </lineage>
</organism>
<sequence>MAGDTEPGGVPRRTPGEPPRLRLTASASRRSAVSRSSIEPAAPRTDPGPPPAVVAPSDDLPLRTTWSRRAALVAGVAGTLVLLAGAALLLRPVETGADVAAATTPRAEATPGEFDPPVVLAPDDEYVETAVVDDDLLVTHWISTTTPMDRFTVRAPRSPGLADFRPDLEDLVVAADGNLVDVGGVSLDVPGVLPSAERLYVRYRLAGALQRNSSVADRALATVTAMDIGLQWRSLPRTQSFPGGRVMTLACLAPGARAVPESCGTYVEGAWQVRSPAGNVPVTVIAQFDLAVVR</sequence>
<proteinExistence type="predicted"/>
<feature type="compositionally biased region" description="Low complexity" evidence="1">
    <location>
        <begin position="25"/>
        <end position="45"/>
    </location>
</feature>
<protein>
    <submittedName>
        <fullName evidence="2">Uncharacterized protein</fullName>
    </submittedName>
</protein>
<feature type="region of interest" description="Disordered" evidence="1">
    <location>
        <begin position="1"/>
        <end position="59"/>
    </location>
</feature>